<feature type="domain" description="Glucose-6-phosphate dehydrogenase C-terminal" evidence="8">
    <location>
        <begin position="209"/>
        <end position="459"/>
    </location>
</feature>
<dbReference type="Pfam" id="PF00479">
    <property type="entry name" value="G6PD_N"/>
    <property type="match status" value="1"/>
</dbReference>
<dbReference type="InterPro" id="IPR022674">
    <property type="entry name" value="G6P_DH_NAD-bd"/>
</dbReference>
<proteinExistence type="predicted"/>
<reference evidence="9 10" key="1">
    <citation type="submission" date="2018-12" db="EMBL/GenBank/DDBJ databases">
        <title>Complete genome sequence of Flaviflexus sp. H23T48.</title>
        <authorList>
            <person name="Bae J.-W."/>
            <person name="Lee J.-Y."/>
        </authorList>
    </citation>
    <scope>NUCLEOTIDE SEQUENCE [LARGE SCALE GENOMIC DNA]</scope>
    <source>
        <strain evidence="9 10">H23T48</strain>
    </source>
</reference>
<evidence type="ECO:0000256" key="5">
    <source>
        <dbReference type="ARBA" id="ARBA00023277"/>
    </source>
</evidence>
<dbReference type="GO" id="GO:0004345">
    <property type="term" value="F:glucose-6-phosphate dehydrogenase activity"/>
    <property type="evidence" value="ECO:0007669"/>
    <property type="project" value="UniProtKB-EC"/>
</dbReference>
<dbReference type="OrthoDB" id="9802739at2"/>
<keyword evidence="10" id="KW-1185">Reference proteome</keyword>
<organism evidence="9 10">
    <name type="scientific">Flaviflexus ciconiae</name>
    <dbReference type="NCBI Taxonomy" id="2496867"/>
    <lineage>
        <taxon>Bacteria</taxon>
        <taxon>Bacillati</taxon>
        <taxon>Actinomycetota</taxon>
        <taxon>Actinomycetes</taxon>
        <taxon>Actinomycetales</taxon>
        <taxon>Actinomycetaceae</taxon>
        <taxon>Flaviflexus</taxon>
    </lineage>
</organism>
<accession>A0A3Q9G134</accession>
<dbReference type="Proteomes" id="UP000280344">
    <property type="component" value="Chromosome"/>
</dbReference>
<keyword evidence="4 9" id="KW-0560">Oxidoreductase</keyword>
<dbReference type="AlphaFoldDB" id="A0A3Q9G134"/>
<evidence type="ECO:0000256" key="2">
    <source>
        <dbReference type="ARBA" id="ARBA00022526"/>
    </source>
</evidence>
<protein>
    <submittedName>
        <fullName evidence="9">Glucose-6-phosphate dehydrogenase</fullName>
        <ecNumber evidence="9">1.1.1.49</ecNumber>
    </submittedName>
</protein>
<dbReference type="PRINTS" id="PR00079">
    <property type="entry name" value="G6PDHDRGNASE"/>
</dbReference>
<evidence type="ECO:0000256" key="4">
    <source>
        <dbReference type="ARBA" id="ARBA00023002"/>
    </source>
</evidence>
<keyword evidence="2" id="KW-0313">Glucose metabolism</keyword>
<dbReference type="Pfam" id="PF02781">
    <property type="entry name" value="G6PD_C"/>
    <property type="match status" value="1"/>
</dbReference>
<evidence type="ECO:0000256" key="6">
    <source>
        <dbReference type="SAM" id="MobiDB-lite"/>
    </source>
</evidence>
<evidence type="ECO:0000256" key="3">
    <source>
        <dbReference type="ARBA" id="ARBA00022857"/>
    </source>
</evidence>
<feature type="region of interest" description="Disordered" evidence="6">
    <location>
        <begin position="1"/>
        <end position="33"/>
    </location>
</feature>
<dbReference type="SUPFAM" id="SSF55347">
    <property type="entry name" value="Glyceraldehyde-3-phosphate dehydrogenase-like, C-terminal domain"/>
    <property type="match status" value="1"/>
</dbReference>
<dbReference type="GO" id="GO:0009051">
    <property type="term" value="P:pentose-phosphate shunt, oxidative branch"/>
    <property type="evidence" value="ECO:0007669"/>
    <property type="project" value="TreeGrafter"/>
</dbReference>
<dbReference type="Gene3D" id="3.40.50.720">
    <property type="entry name" value="NAD(P)-binding Rossmann-like Domain"/>
    <property type="match status" value="1"/>
</dbReference>
<sequence length="462" mass="49676">MSERNDHSSNTVNSASQPATEQQEQVRAGNNSSPATTIAIVGGAGDLAKKLLLPGIAEYAAMSGTNVRIIGADMADDVDYPAYFAAALEASGTPTETLSSLIAQSTYFQVDATSAADLQKLMDVATEQQVAGPILYFALPPMITARALKALEGVKLPDGVVLALEKPIGESLETARAVNEQLAKLVGEEQIFRVDHFLGLSGTVNIEGLRASNMLIDPIWNAQHIDEVRIVFNETIGLEDRAAFYDKTGAAVDMIQSHLIQVMSHVLADEDTSPSEILRMSKAVEARRGRYTAGTVGGKELPSYVDEPGVEPSRNTETWARIQLAVDTDRWRGIPIILESGKGIGHPRREISAVFRQTQDGAPANVLRLSFESDELGIEVNANDPSDPDASEWNARITLSSGLVPSKLGAYGRVARSLLTGEKHLRLTAAAAEEGWRIIEPVLESYDSLPLEEYEAGTTPGQ</sequence>
<dbReference type="GO" id="GO:0006006">
    <property type="term" value="P:glucose metabolic process"/>
    <property type="evidence" value="ECO:0007669"/>
    <property type="project" value="UniProtKB-KW"/>
</dbReference>
<dbReference type="InterPro" id="IPR036291">
    <property type="entry name" value="NAD(P)-bd_dom_sf"/>
</dbReference>
<dbReference type="InterPro" id="IPR022675">
    <property type="entry name" value="G6P_DH_C"/>
</dbReference>
<evidence type="ECO:0000259" key="8">
    <source>
        <dbReference type="Pfam" id="PF02781"/>
    </source>
</evidence>
<evidence type="ECO:0000313" key="10">
    <source>
        <dbReference type="Proteomes" id="UP000280344"/>
    </source>
</evidence>
<feature type="domain" description="Glucose-6-phosphate dehydrogenase NAD-binding" evidence="7">
    <location>
        <begin position="40"/>
        <end position="199"/>
    </location>
</feature>
<dbReference type="SUPFAM" id="SSF51735">
    <property type="entry name" value="NAD(P)-binding Rossmann-fold domains"/>
    <property type="match status" value="1"/>
</dbReference>
<keyword evidence="3" id="KW-0521">NADP</keyword>
<comment type="pathway">
    <text evidence="1">Carbohydrate degradation; pentose phosphate pathway; D-ribulose 5-phosphate from D-glucose 6-phosphate (oxidative stage): step 1/3.</text>
</comment>
<dbReference type="PANTHER" id="PTHR23429">
    <property type="entry name" value="GLUCOSE-6-PHOSPHATE 1-DEHYDROGENASE G6PD"/>
    <property type="match status" value="1"/>
</dbReference>
<dbReference type="EMBL" id="CP034593">
    <property type="protein sequence ID" value="AZQ76548.1"/>
    <property type="molecule type" value="Genomic_DNA"/>
</dbReference>
<dbReference type="KEGG" id="flh:EJ997_03490"/>
<dbReference type="EC" id="1.1.1.49" evidence="9"/>
<dbReference type="InterPro" id="IPR001282">
    <property type="entry name" value="G6P_DH"/>
</dbReference>
<dbReference type="GO" id="GO:0005829">
    <property type="term" value="C:cytosol"/>
    <property type="evidence" value="ECO:0007669"/>
    <property type="project" value="TreeGrafter"/>
</dbReference>
<dbReference type="RefSeq" id="WP_126703356.1">
    <property type="nucleotide sequence ID" value="NZ_CP034593.1"/>
</dbReference>
<dbReference type="NCBIfam" id="NF009492">
    <property type="entry name" value="PRK12853.1-3"/>
    <property type="match status" value="1"/>
</dbReference>
<dbReference type="GO" id="GO:0050661">
    <property type="term" value="F:NADP binding"/>
    <property type="evidence" value="ECO:0007669"/>
    <property type="project" value="InterPro"/>
</dbReference>
<evidence type="ECO:0000313" key="9">
    <source>
        <dbReference type="EMBL" id="AZQ76548.1"/>
    </source>
</evidence>
<feature type="compositionally biased region" description="Polar residues" evidence="6">
    <location>
        <begin position="8"/>
        <end position="33"/>
    </location>
</feature>
<name>A0A3Q9G134_9ACTO</name>
<gene>
    <name evidence="9" type="ORF">EJ997_03490</name>
</gene>
<dbReference type="Gene3D" id="3.30.360.10">
    <property type="entry name" value="Dihydrodipicolinate Reductase, domain 2"/>
    <property type="match status" value="1"/>
</dbReference>
<keyword evidence="5" id="KW-0119">Carbohydrate metabolism</keyword>
<dbReference type="PANTHER" id="PTHR23429:SF0">
    <property type="entry name" value="GLUCOSE-6-PHOSPHATE 1-DEHYDROGENASE"/>
    <property type="match status" value="1"/>
</dbReference>
<evidence type="ECO:0000259" key="7">
    <source>
        <dbReference type="Pfam" id="PF00479"/>
    </source>
</evidence>
<evidence type="ECO:0000256" key="1">
    <source>
        <dbReference type="ARBA" id="ARBA00004937"/>
    </source>
</evidence>